<dbReference type="PANTHER" id="PTHR10408:SF10">
    <property type="entry name" value="STEROL O-ACYLTRANSFERASE 2"/>
    <property type="match status" value="1"/>
</dbReference>
<dbReference type="GO" id="GO:0015485">
    <property type="term" value="F:cholesterol binding"/>
    <property type="evidence" value="ECO:0000318"/>
    <property type="project" value="GO_Central"/>
</dbReference>
<evidence type="ECO:0000256" key="4">
    <source>
        <dbReference type="ARBA" id="ARBA00022692"/>
    </source>
</evidence>
<keyword evidence="14" id="KW-1185">Reference proteome</keyword>
<protein>
    <recommendedName>
        <fullName evidence="9">O-acyltransferase</fullName>
    </recommendedName>
</protein>
<dbReference type="GO" id="GO:0000062">
    <property type="term" value="F:fatty-acyl-CoA binding"/>
    <property type="evidence" value="ECO:0000318"/>
    <property type="project" value="GO_Central"/>
</dbReference>
<feature type="transmembrane region" description="Helical" evidence="12">
    <location>
        <begin position="420"/>
        <end position="442"/>
    </location>
</feature>
<feature type="transmembrane region" description="Helical" evidence="12">
    <location>
        <begin position="92"/>
        <end position="115"/>
    </location>
</feature>
<feature type="active site" evidence="10">
    <location>
        <position position="377"/>
    </location>
</feature>
<dbReference type="GO" id="GO:0008203">
    <property type="term" value="P:cholesterol metabolic process"/>
    <property type="evidence" value="ECO:0000318"/>
    <property type="project" value="GO_Central"/>
</dbReference>
<keyword evidence="5 9" id="KW-0256">Endoplasmic reticulum</keyword>
<evidence type="ECO:0000256" key="10">
    <source>
        <dbReference type="PIRSR" id="PIRSR000439-1"/>
    </source>
</evidence>
<gene>
    <name evidence="13" type="primary">LOC100567378</name>
</gene>
<evidence type="ECO:0000256" key="1">
    <source>
        <dbReference type="ARBA" id="ARBA00004477"/>
    </source>
</evidence>
<dbReference type="Ensembl" id="ENSACAT00000047674.1">
    <property type="protein sequence ID" value="ENSACAP00000037177.1"/>
    <property type="gene ID" value="ENSACAG00000007128.4"/>
</dbReference>
<comment type="similarity">
    <text evidence="2 9">Belongs to the membrane-bound acyltransferase family. Sterol o-acyltransferase subfamily.</text>
</comment>
<dbReference type="InParanoid" id="A0A803TPN7"/>
<keyword evidence="8 9" id="KW-0012">Acyltransferase</keyword>
<sequence>MEPREMGTNESTSQRTLQGQAKEKHEPREKRPLWMKQKVFIEQRSLLDELLEVEHFRTIYNIFVAVLCIFVLRAVVVDFIDNECIVLDFEVLIFAFGRLHMALLAWLVMFLYTLLVPYKVLQIWARSLETLQLPTAVTVIAAAVLLIGHATVLGFYPVYTVISQPFGPASCFVIILEQLRFLMKIHSFLREIAPPILRARSNDGKMGLPPFSTYLYFLFCPTLIYRENYPRTPHVRWRYVIENFAKFLGCLFYGSLLFKCLSIPIFSNMNKQPLTLRRLVLSVFNATLPALYLVLLMFFCFFHCWLNAFAEMLRFADRGFYKDWWNATSFPTFFRTWNVVVHDWLYYYIYQDLLWVFKAKAQSVALLSTFIISGVVHEYAFTLCFGFFYPFTLPFSIVVVLEGMFYSTFTHGNKRPNSNILFWTYLLLGLALQFCLQSLEWYSQIHCPVQKSTFWMKVTTHFWSCYSSAITTPS</sequence>
<evidence type="ECO:0000256" key="12">
    <source>
        <dbReference type="SAM" id="Phobius"/>
    </source>
</evidence>
<feature type="transmembrane region" description="Helical" evidence="12">
    <location>
        <begin position="136"/>
        <end position="159"/>
    </location>
</feature>
<evidence type="ECO:0000256" key="3">
    <source>
        <dbReference type="ARBA" id="ARBA00022679"/>
    </source>
</evidence>
<dbReference type="InterPro" id="IPR014371">
    <property type="entry name" value="Oat_ACAT_DAG_ARE"/>
</dbReference>
<dbReference type="GO" id="GO:0005789">
    <property type="term" value="C:endoplasmic reticulum membrane"/>
    <property type="evidence" value="ECO:0000318"/>
    <property type="project" value="GO_Central"/>
</dbReference>
<dbReference type="GO" id="GO:0033344">
    <property type="term" value="P:cholesterol efflux"/>
    <property type="evidence" value="ECO:0000318"/>
    <property type="project" value="GO_Central"/>
</dbReference>
<feature type="transmembrane region" description="Helical" evidence="12">
    <location>
        <begin position="204"/>
        <end position="224"/>
    </location>
</feature>
<evidence type="ECO:0000313" key="14">
    <source>
        <dbReference type="Proteomes" id="UP000001646"/>
    </source>
</evidence>
<keyword evidence="3 9" id="KW-0808">Transferase</keyword>
<keyword evidence="6 12" id="KW-1133">Transmembrane helix</keyword>
<evidence type="ECO:0000313" key="13">
    <source>
        <dbReference type="Ensembl" id="ENSACAP00000037177.1"/>
    </source>
</evidence>
<dbReference type="KEGG" id="acs:100567378"/>
<keyword evidence="7 9" id="KW-0472">Membrane</keyword>
<dbReference type="GeneTree" id="ENSGT00950000183081"/>
<evidence type="ECO:0000256" key="9">
    <source>
        <dbReference type="PIRNR" id="PIRNR000439"/>
    </source>
</evidence>
<dbReference type="PIRSF" id="PIRSF000439">
    <property type="entry name" value="Oat_ACAT_DAG_ARE"/>
    <property type="match status" value="1"/>
</dbReference>
<feature type="transmembrane region" description="Helical" evidence="12">
    <location>
        <begin position="279"/>
        <end position="310"/>
    </location>
</feature>
<dbReference type="AlphaFoldDB" id="A0A803TPN7"/>
<evidence type="ECO:0000256" key="7">
    <source>
        <dbReference type="ARBA" id="ARBA00023136"/>
    </source>
</evidence>
<evidence type="ECO:0000256" key="8">
    <source>
        <dbReference type="ARBA" id="ARBA00023315"/>
    </source>
</evidence>
<evidence type="ECO:0000256" key="5">
    <source>
        <dbReference type="ARBA" id="ARBA00022824"/>
    </source>
</evidence>
<dbReference type="OrthoDB" id="9046325at2759"/>
<accession>A0A803TPN7</accession>
<feature type="transmembrane region" description="Helical" evidence="12">
    <location>
        <begin position="387"/>
        <end position="408"/>
    </location>
</feature>
<dbReference type="Pfam" id="PF03062">
    <property type="entry name" value="MBOAT"/>
    <property type="match status" value="1"/>
</dbReference>
<dbReference type="GO" id="GO:0034736">
    <property type="term" value="F:cholesterol O-acyltransferase activity"/>
    <property type="evidence" value="ECO:0000318"/>
    <property type="project" value="GO_Central"/>
</dbReference>
<name>A0A803TPN7_ANOCA</name>
<reference evidence="13 14" key="1">
    <citation type="submission" date="2009-12" db="EMBL/GenBank/DDBJ databases">
        <title>The Genome Sequence of Anolis carolinensis (Green Anole Lizard).</title>
        <authorList>
            <consortium name="The Genome Sequencing Platform"/>
            <person name="Di Palma F."/>
            <person name="Alfoldi J."/>
            <person name="Heiman D."/>
            <person name="Young S."/>
            <person name="Grabherr M."/>
            <person name="Johnson J."/>
            <person name="Lander E.S."/>
            <person name="Lindblad-Toh K."/>
        </authorList>
    </citation>
    <scope>NUCLEOTIDE SEQUENCE [LARGE SCALE GENOMIC DNA]</scope>
    <source>
        <strain evidence="13 14">JBL SC #1</strain>
    </source>
</reference>
<feature type="transmembrane region" description="Helical" evidence="12">
    <location>
        <begin position="59"/>
        <end position="80"/>
    </location>
</feature>
<dbReference type="InterPro" id="IPR004299">
    <property type="entry name" value="MBOAT_fam"/>
</dbReference>
<feature type="transmembrane region" description="Helical" evidence="12">
    <location>
        <begin position="244"/>
        <end position="267"/>
    </location>
</feature>
<dbReference type="PANTHER" id="PTHR10408">
    <property type="entry name" value="STEROL O-ACYLTRANSFERASE"/>
    <property type="match status" value="1"/>
</dbReference>
<keyword evidence="4 12" id="KW-0812">Transmembrane</keyword>
<dbReference type="Bgee" id="ENSACAG00000007128">
    <property type="expression patterns" value="Expressed in adrenal gland and 3 other cell types or tissues"/>
</dbReference>
<dbReference type="Proteomes" id="UP000001646">
    <property type="component" value="Chromosome 2"/>
</dbReference>
<comment type="subcellular location">
    <subcellularLocation>
        <location evidence="1 9">Endoplasmic reticulum membrane</location>
        <topology evidence="1 9">Multi-pass membrane protein</topology>
    </subcellularLocation>
</comment>
<organism evidence="13 14">
    <name type="scientific">Anolis carolinensis</name>
    <name type="common">Green anole</name>
    <name type="synonym">American chameleon</name>
    <dbReference type="NCBI Taxonomy" id="28377"/>
    <lineage>
        <taxon>Eukaryota</taxon>
        <taxon>Metazoa</taxon>
        <taxon>Chordata</taxon>
        <taxon>Craniata</taxon>
        <taxon>Vertebrata</taxon>
        <taxon>Euteleostomi</taxon>
        <taxon>Lepidosauria</taxon>
        <taxon>Squamata</taxon>
        <taxon>Bifurcata</taxon>
        <taxon>Unidentata</taxon>
        <taxon>Episquamata</taxon>
        <taxon>Toxicofera</taxon>
        <taxon>Iguania</taxon>
        <taxon>Dactyloidae</taxon>
        <taxon>Anolis</taxon>
    </lineage>
</organism>
<evidence type="ECO:0000256" key="6">
    <source>
        <dbReference type="ARBA" id="ARBA00022989"/>
    </source>
</evidence>
<reference evidence="13" key="3">
    <citation type="submission" date="2025-09" db="UniProtKB">
        <authorList>
            <consortium name="Ensembl"/>
        </authorList>
    </citation>
    <scope>IDENTIFICATION</scope>
</reference>
<feature type="region of interest" description="Disordered" evidence="11">
    <location>
        <begin position="1"/>
        <end position="29"/>
    </location>
</feature>
<evidence type="ECO:0000256" key="2">
    <source>
        <dbReference type="ARBA" id="ARBA00009010"/>
    </source>
</evidence>
<evidence type="ECO:0000256" key="11">
    <source>
        <dbReference type="SAM" id="MobiDB-lite"/>
    </source>
</evidence>
<reference evidence="13" key="2">
    <citation type="submission" date="2025-08" db="UniProtKB">
        <authorList>
            <consortium name="Ensembl"/>
        </authorList>
    </citation>
    <scope>IDENTIFICATION</scope>
</reference>
<feature type="compositionally biased region" description="Polar residues" evidence="11">
    <location>
        <begin position="8"/>
        <end position="19"/>
    </location>
</feature>
<proteinExistence type="inferred from homology"/>